<dbReference type="AlphaFoldDB" id="A0A4R7FT48"/>
<name>A0A4R7FT48_9MICO</name>
<keyword evidence="1" id="KW-0472">Membrane</keyword>
<proteinExistence type="predicted"/>
<organism evidence="2 3">
    <name type="scientific">Amnibacterium kyonggiense</name>
    <dbReference type="NCBI Taxonomy" id="595671"/>
    <lineage>
        <taxon>Bacteria</taxon>
        <taxon>Bacillati</taxon>
        <taxon>Actinomycetota</taxon>
        <taxon>Actinomycetes</taxon>
        <taxon>Micrococcales</taxon>
        <taxon>Microbacteriaceae</taxon>
        <taxon>Amnibacterium</taxon>
    </lineage>
</organism>
<feature type="transmembrane region" description="Helical" evidence="1">
    <location>
        <begin position="53"/>
        <end position="75"/>
    </location>
</feature>
<feature type="transmembrane region" description="Helical" evidence="1">
    <location>
        <begin position="87"/>
        <end position="108"/>
    </location>
</feature>
<feature type="transmembrane region" description="Helical" evidence="1">
    <location>
        <begin position="25"/>
        <end position="47"/>
    </location>
</feature>
<dbReference type="EMBL" id="SOAM01000001">
    <property type="protein sequence ID" value="TDS80958.1"/>
    <property type="molecule type" value="Genomic_DNA"/>
</dbReference>
<dbReference type="Proteomes" id="UP000295344">
    <property type="component" value="Unassembled WGS sequence"/>
</dbReference>
<keyword evidence="3" id="KW-1185">Reference proteome</keyword>
<evidence type="ECO:0000313" key="2">
    <source>
        <dbReference type="EMBL" id="TDS80958.1"/>
    </source>
</evidence>
<evidence type="ECO:0000313" key="3">
    <source>
        <dbReference type="Proteomes" id="UP000295344"/>
    </source>
</evidence>
<gene>
    <name evidence="2" type="ORF">CLV52_1530</name>
</gene>
<accession>A0A4R7FT48</accession>
<evidence type="ECO:0000256" key="1">
    <source>
        <dbReference type="SAM" id="Phobius"/>
    </source>
</evidence>
<comment type="caution">
    <text evidence="2">The sequence shown here is derived from an EMBL/GenBank/DDBJ whole genome shotgun (WGS) entry which is preliminary data.</text>
</comment>
<keyword evidence="1" id="KW-0812">Transmembrane</keyword>
<feature type="transmembrane region" description="Helical" evidence="1">
    <location>
        <begin position="114"/>
        <end position="135"/>
    </location>
</feature>
<reference evidence="2 3" key="1">
    <citation type="submission" date="2019-03" db="EMBL/GenBank/DDBJ databases">
        <title>Genomic Encyclopedia of Archaeal and Bacterial Type Strains, Phase II (KMG-II): from individual species to whole genera.</title>
        <authorList>
            <person name="Goeker M."/>
        </authorList>
    </citation>
    <scope>NUCLEOTIDE SEQUENCE [LARGE SCALE GENOMIC DNA]</scope>
    <source>
        <strain evidence="2 3">DSM 24782</strain>
    </source>
</reference>
<protein>
    <submittedName>
        <fullName evidence="2">Uncharacterized protein</fullName>
    </submittedName>
</protein>
<keyword evidence="1" id="KW-1133">Transmembrane helix</keyword>
<sequence>MPSANSRSTPAPGAYDRPMALRRVFFAWQFAAAAVLPLWLLLGYAVFGSSVGGFLSVVLLAPIVLVVELALAALFTARAGVRRARALDLPAVGVLAAFQLGVIGVGFFGPATAWFGLLAAVAAIGGFWLGGTLLARDVRARVQETMIAFGRPPEAVRRAPIDAGEYIVVKPSTR</sequence>